<protein>
    <recommendedName>
        <fullName evidence="5 14">Adenine DNA glycosylase</fullName>
        <ecNumber evidence="4 14">3.2.2.31</ecNumber>
    </recommendedName>
</protein>
<evidence type="ECO:0000256" key="9">
    <source>
        <dbReference type="ARBA" id="ARBA00022801"/>
    </source>
</evidence>
<dbReference type="GO" id="GO:0046872">
    <property type="term" value="F:metal ion binding"/>
    <property type="evidence" value="ECO:0007669"/>
    <property type="project" value="UniProtKB-UniRule"/>
</dbReference>
<evidence type="ECO:0000259" key="15">
    <source>
        <dbReference type="SMART" id="SM00478"/>
    </source>
</evidence>
<comment type="function">
    <text evidence="2">Adenine glycosylase active on G-A mispairs. MutY also corrects error-prone DNA synthesis past GO lesions which are due to the oxidatively damaged form of guanine: 7,8-dihydro-8-oxoguanine (8-oxo-dGTP).</text>
</comment>
<evidence type="ECO:0000256" key="6">
    <source>
        <dbReference type="ARBA" id="ARBA00022485"/>
    </source>
</evidence>
<accession>G5IHI6</accession>
<dbReference type="InterPro" id="IPR003265">
    <property type="entry name" value="HhH-GPD_domain"/>
</dbReference>
<dbReference type="Pfam" id="PF00730">
    <property type="entry name" value="HhH-GPD"/>
    <property type="match status" value="1"/>
</dbReference>
<comment type="similarity">
    <text evidence="3 14">Belongs to the Nth/MutY family.</text>
</comment>
<dbReference type="GO" id="GO:0035485">
    <property type="term" value="F:adenine/guanine mispair binding"/>
    <property type="evidence" value="ECO:0007669"/>
    <property type="project" value="TreeGrafter"/>
</dbReference>
<organism evidence="16 17">
    <name type="scientific">Hungatella hathewayi WAL-18680</name>
    <dbReference type="NCBI Taxonomy" id="742737"/>
    <lineage>
        <taxon>Bacteria</taxon>
        <taxon>Bacillati</taxon>
        <taxon>Bacillota</taxon>
        <taxon>Clostridia</taxon>
        <taxon>Lachnospirales</taxon>
        <taxon>Lachnospiraceae</taxon>
        <taxon>Hungatella</taxon>
    </lineage>
</organism>
<dbReference type="HOGENOM" id="CLU_012862_0_0_9"/>
<keyword evidence="10 14" id="KW-0408">Iron</keyword>
<sequence length="366" mass="41341">MNNIYEKLKVLEREDAPLDREERLAAISGPLLAWYEGNRRILPWREEPAPYRVWISEIMLQQTRVEAVKPYFNRFMEALPTVEHLAKVPEDQLLKLWEGLGYYNRARNLQKAAQVIVEEYGGQLPPSYEELLKLPGIGSYTAGAIASIAYGIPVPAVDGNVLRVLSRVLASEEDILKQSVKKQMEDSLRQVIPAGRASAFNQGMIEIGAIICVPNGQPKCGECPLESICLAKRHNLTDRIPYKAPKKPRKIEERTILLLESGDRIAIQKRPDKGLLASLYEFPNLEGHLGEAEIERFVTSAGGHVIGMIPLPSAKHIFSHVEWHMSGYRVKIEGNAPEDYMMVEKEEIKTKYPLPNAFLAYTKLVF</sequence>
<dbReference type="FunFam" id="1.10.340.30:FF:000002">
    <property type="entry name" value="Adenine DNA glycosylase"/>
    <property type="match status" value="1"/>
</dbReference>
<evidence type="ECO:0000256" key="8">
    <source>
        <dbReference type="ARBA" id="ARBA00022763"/>
    </source>
</evidence>
<feature type="domain" description="HhH-GPD" evidence="15">
    <location>
        <begin position="59"/>
        <end position="210"/>
    </location>
</feature>
<dbReference type="Proteomes" id="UP000005384">
    <property type="component" value="Unassembled WGS sequence"/>
</dbReference>
<name>G5IHI6_9FIRM</name>
<dbReference type="InterPro" id="IPR029119">
    <property type="entry name" value="MutY_C"/>
</dbReference>
<evidence type="ECO:0000256" key="4">
    <source>
        <dbReference type="ARBA" id="ARBA00012045"/>
    </source>
</evidence>
<dbReference type="NCBIfam" id="TIGR01084">
    <property type="entry name" value="mutY"/>
    <property type="match status" value="1"/>
</dbReference>
<dbReference type="EC" id="3.2.2.31" evidence="4 14"/>
<dbReference type="InterPro" id="IPR011257">
    <property type="entry name" value="DNA_glycosylase"/>
</dbReference>
<evidence type="ECO:0000313" key="17">
    <source>
        <dbReference type="Proteomes" id="UP000005384"/>
    </source>
</evidence>
<dbReference type="Gene3D" id="1.10.340.30">
    <property type="entry name" value="Hypothetical protein, domain 2"/>
    <property type="match status" value="1"/>
</dbReference>
<dbReference type="RefSeq" id="WP_006780940.1">
    <property type="nucleotide sequence ID" value="NZ_CP040506.1"/>
</dbReference>
<evidence type="ECO:0000313" key="16">
    <source>
        <dbReference type="EMBL" id="EHI59033.1"/>
    </source>
</evidence>
<evidence type="ECO:0000256" key="11">
    <source>
        <dbReference type="ARBA" id="ARBA00023014"/>
    </source>
</evidence>
<evidence type="ECO:0000256" key="14">
    <source>
        <dbReference type="RuleBase" id="RU365096"/>
    </source>
</evidence>
<evidence type="ECO:0000256" key="10">
    <source>
        <dbReference type="ARBA" id="ARBA00023004"/>
    </source>
</evidence>
<dbReference type="GO" id="GO:0034039">
    <property type="term" value="F:8-oxo-7,8-dihydroguanine DNA N-glycosylase activity"/>
    <property type="evidence" value="ECO:0007669"/>
    <property type="project" value="TreeGrafter"/>
</dbReference>
<evidence type="ECO:0000256" key="3">
    <source>
        <dbReference type="ARBA" id="ARBA00008343"/>
    </source>
</evidence>
<gene>
    <name evidence="16" type="ORF">HMPREF9473_02964</name>
</gene>
<dbReference type="SUPFAM" id="SSF55811">
    <property type="entry name" value="Nudix"/>
    <property type="match status" value="1"/>
</dbReference>
<dbReference type="GO" id="GO:0051539">
    <property type="term" value="F:4 iron, 4 sulfur cluster binding"/>
    <property type="evidence" value="ECO:0007669"/>
    <property type="project" value="UniProtKB-UniRule"/>
</dbReference>
<proteinExistence type="inferred from homology"/>
<reference evidence="16 17" key="1">
    <citation type="submission" date="2011-08" db="EMBL/GenBank/DDBJ databases">
        <title>The Genome Sequence of Clostridium hathewayi WAL-18680.</title>
        <authorList>
            <consortium name="The Broad Institute Genome Sequencing Platform"/>
            <person name="Earl A."/>
            <person name="Ward D."/>
            <person name="Feldgarden M."/>
            <person name="Gevers D."/>
            <person name="Finegold S.M."/>
            <person name="Summanen P.H."/>
            <person name="Molitoris D.R."/>
            <person name="Song M."/>
            <person name="Daigneault M."/>
            <person name="Allen-Vercoe E."/>
            <person name="Young S.K."/>
            <person name="Zeng Q."/>
            <person name="Gargeya S."/>
            <person name="Fitzgerald M."/>
            <person name="Haas B."/>
            <person name="Abouelleil A."/>
            <person name="Alvarado L."/>
            <person name="Arachchi H.M."/>
            <person name="Berlin A."/>
            <person name="Brown A."/>
            <person name="Chapman S.B."/>
            <person name="Chen Z."/>
            <person name="Dunbar C."/>
            <person name="Freedman E."/>
            <person name="Gearin G."/>
            <person name="Gellesch M."/>
            <person name="Goldberg J."/>
            <person name="Griggs A."/>
            <person name="Gujja S."/>
            <person name="Heiman D."/>
            <person name="Howarth C."/>
            <person name="Larson L."/>
            <person name="Lui A."/>
            <person name="MacDonald P.J.P."/>
            <person name="Montmayeur A."/>
            <person name="Murphy C."/>
            <person name="Neiman D."/>
            <person name="Pearson M."/>
            <person name="Priest M."/>
            <person name="Roberts A."/>
            <person name="Saif S."/>
            <person name="Shea T."/>
            <person name="Shenoy N."/>
            <person name="Sisk P."/>
            <person name="Stolte C."/>
            <person name="Sykes S."/>
            <person name="Wortman J."/>
            <person name="Nusbaum C."/>
            <person name="Birren B."/>
        </authorList>
    </citation>
    <scope>NUCLEOTIDE SEQUENCE [LARGE SCALE GENOMIC DNA]</scope>
    <source>
        <strain evidence="16 17">WAL-18680</strain>
    </source>
</reference>
<comment type="cofactor">
    <cofactor evidence="14">
        <name>[4Fe-4S] cluster</name>
        <dbReference type="ChEBI" id="CHEBI:49883"/>
    </cofactor>
    <text evidence="14">Binds 1 [4Fe-4S] cluster.</text>
</comment>
<dbReference type="SUPFAM" id="SSF48150">
    <property type="entry name" value="DNA-glycosylase"/>
    <property type="match status" value="1"/>
</dbReference>
<evidence type="ECO:0000256" key="12">
    <source>
        <dbReference type="ARBA" id="ARBA00023204"/>
    </source>
</evidence>
<evidence type="ECO:0000256" key="5">
    <source>
        <dbReference type="ARBA" id="ARBA00022023"/>
    </source>
</evidence>
<dbReference type="Pfam" id="PF14815">
    <property type="entry name" value="NUDIX_4"/>
    <property type="match status" value="1"/>
</dbReference>
<dbReference type="PANTHER" id="PTHR42944">
    <property type="entry name" value="ADENINE DNA GLYCOSYLASE"/>
    <property type="match status" value="1"/>
</dbReference>
<evidence type="ECO:0000256" key="2">
    <source>
        <dbReference type="ARBA" id="ARBA00002933"/>
    </source>
</evidence>
<keyword evidence="6" id="KW-0004">4Fe-4S</keyword>
<keyword evidence="13 14" id="KW-0326">Glycosidase</keyword>
<keyword evidence="11" id="KW-0411">Iron-sulfur</keyword>
<dbReference type="EMBL" id="ADLN01000078">
    <property type="protein sequence ID" value="EHI59033.1"/>
    <property type="molecule type" value="Genomic_DNA"/>
</dbReference>
<dbReference type="GO" id="GO:0006284">
    <property type="term" value="P:base-excision repair"/>
    <property type="evidence" value="ECO:0007669"/>
    <property type="project" value="UniProtKB-UniRule"/>
</dbReference>
<evidence type="ECO:0000256" key="1">
    <source>
        <dbReference type="ARBA" id="ARBA00000843"/>
    </source>
</evidence>
<dbReference type="AlphaFoldDB" id="G5IHI6"/>
<dbReference type="GO" id="GO:0006298">
    <property type="term" value="P:mismatch repair"/>
    <property type="evidence" value="ECO:0007669"/>
    <property type="project" value="TreeGrafter"/>
</dbReference>
<dbReference type="InterPro" id="IPR044298">
    <property type="entry name" value="MIG/MutY"/>
</dbReference>
<dbReference type="InterPro" id="IPR005760">
    <property type="entry name" value="A/G_AdeGlyc_MutY"/>
</dbReference>
<dbReference type="GO" id="GO:0032357">
    <property type="term" value="F:oxidized purine DNA binding"/>
    <property type="evidence" value="ECO:0007669"/>
    <property type="project" value="TreeGrafter"/>
</dbReference>
<keyword evidence="9" id="KW-0378">Hydrolase</keyword>
<keyword evidence="17" id="KW-1185">Reference proteome</keyword>
<comment type="catalytic activity">
    <reaction evidence="1 14">
        <text>Hydrolyzes free adenine bases from 7,8-dihydro-8-oxoguanine:adenine mismatched double-stranded DNA, leaving an apurinic site.</text>
        <dbReference type="EC" id="3.2.2.31"/>
    </reaction>
</comment>
<dbReference type="CDD" id="cd03431">
    <property type="entry name" value="NUDIX_DNA_Glycosylase_C-MutY"/>
    <property type="match status" value="1"/>
</dbReference>
<dbReference type="PATRIC" id="fig|742737.3.peg.2964"/>
<evidence type="ECO:0000256" key="13">
    <source>
        <dbReference type="ARBA" id="ARBA00023295"/>
    </source>
</evidence>
<dbReference type="Gene3D" id="1.10.1670.10">
    <property type="entry name" value="Helix-hairpin-Helix base-excision DNA repair enzymes (C-terminal)"/>
    <property type="match status" value="1"/>
</dbReference>
<dbReference type="SMART" id="SM00478">
    <property type="entry name" value="ENDO3c"/>
    <property type="match status" value="1"/>
</dbReference>
<dbReference type="InterPro" id="IPR023170">
    <property type="entry name" value="HhH_base_excis_C"/>
</dbReference>
<dbReference type="PANTHER" id="PTHR42944:SF1">
    <property type="entry name" value="ADENINE DNA GLYCOSYLASE"/>
    <property type="match status" value="1"/>
</dbReference>
<dbReference type="Pfam" id="PF00633">
    <property type="entry name" value="HHH"/>
    <property type="match status" value="1"/>
</dbReference>
<dbReference type="PROSITE" id="PS01155">
    <property type="entry name" value="ENDONUCLEASE_III_2"/>
    <property type="match status" value="1"/>
</dbReference>
<keyword evidence="7" id="KW-0479">Metal-binding</keyword>
<evidence type="ECO:0000256" key="7">
    <source>
        <dbReference type="ARBA" id="ARBA00022723"/>
    </source>
</evidence>
<dbReference type="InterPro" id="IPR004036">
    <property type="entry name" value="Endonuclease-III-like_CS2"/>
</dbReference>
<dbReference type="CDD" id="cd00056">
    <property type="entry name" value="ENDO3c"/>
    <property type="match status" value="1"/>
</dbReference>
<dbReference type="InterPro" id="IPR000445">
    <property type="entry name" value="HhH_motif"/>
</dbReference>
<dbReference type="OrthoDB" id="9802365at2"/>
<dbReference type="GO" id="GO:0000701">
    <property type="term" value="F:purine-specific mismatch base pair DNA N-glycosylase activity"/>
    <property type="evidence" value="ECO:0007669"/>
    <property type="project" value="UniProtKB-EC"/>
</dbReference>
<keyword evidence="8 14" id="KW-0227">DNA damage</keyword>
<dbReference type="InterPro" id="IPR015797">
    <property type="entry name" value="NUDIX_hydrolase-like_dom_sf"/>
</dbReference>
<keyword evidence="12" id="KW-0234">DNA repair</keyword>
<dbReference type="Gene3D" id="3.90.79.10">
    <property type="entry name" value="Nucleoside Triphosphate Pyrophosphohydrolase"/>
    <property type="match status" value="1"/>
</dbReference>
<comment type="caution">
    <text evidence="16">The sequence shown here is derived from an EMBL/GenBank/DDBJ whole genome shotgun (WGS) entry which is preliminary data.</text>
</comment>